<dbReference type="InterPro" id="IPR009290">
    <property type="entry name" value="Radial_spoke_3"/>
</dbReference>
<evidence type="ECO:0000256" key="9">
    <source>
        <dbReference type="SAM" id="Coils"/>
    </source>
</evidence>
<dbReference type="GO" id="GO:0005929">
    <property type="term" value="C:cilium"/>
    <property type="evidence" value="ECO:0007669"/>
    <property type="project" value="TreeGrafter"/>
</dbReference>
<evidence type="ECO:0000256" key="2">
    <source>
        <dbReference type="ARBA" id="ARBA00006737"/>
    </source>
</evidence>
<feature type="coiled-coil region" evidence="9">
    <location>
        <begin position="160"/>
        <end position="196"/>
    </location>
</feature>
<evidence type="ECO:0000256" key="4">
    <source>
        <dbReference type="ARBA" id="ARBA00022553"/>
    </source>
</evidence>
<dbReference type="AlphaFoldDB" id="A0A0D3KJ68"/>
<proteinExistence type="inferred from homology"/>
<evidence type="ECO:0008006" key="13">
    <source>
        <dbReference type="Google" id="ProtNLM"/>
    </source>
</evidence>
<dbReference type="Pfam" id="PF06098">
    <property type="entry name" value="Radial_spoke_3"/>
    <property type="match status" value="1"/>
</dbReference>
<dbReference type="STRING" id="2903.R1DJX2"/>
<comment type="similarity">
    <text evidence="2">Belongs to the flagellar radial spoke RSP3 family.</text>
</comment>
<dbReference type="PANTHER" id="PTHR21648">
    <property type="entry name" value="FLAGELLAR RADIAL SPOKE PROTEIN 3"/>
    <property type="match status" value="1"/>
</dbReference>
<keyword evidence="7" id="KW-0206">Cytoskeleton</keyword>
<evidence type="ECO:0000256" key="3">
    <source>
        <dbReference type="ARBA" id="ARBA00022490"/>
    </source>
</evidence>
<keyword evidence="12" id="KW-1185">Reference proteome</keyword>
<name>A0A0D3KJ68_EMIH1</name>
<protein>
    <recommendedName>
        <fullName evidence="13">Radial spoke protein 3</fullName>
    </recommendedName>
</protein>
<keyword evidence="4" id="KW-0597">Phosphoprotein</keyword>
<evidence type="ECO:0000256" key="8">
    <source>
        <dbReference type="ARBA" id="ARBA00023273"/>
    </source>
</evidence>
<dbReference type="eggNOG" id="ENOG502QQSZ">
    <property type="taxonomic scope" value="Eukaryota"/>
</dbReference>
<keyword evidence="9" id="KW-0175">Coiled coil</keyword>
<reference evidence="12" key="1">
    <citation type="journal article" date="2013" name="Nature">
        <title>Pan genome of the phytoplankton Emiliania underpins its global distribution.</title>
        <authorList>
            <person name="Read B.A."/>
            <person name="Kegel J."/>
            <person name="Klute M.J."/>
            <person name="Kuo A."/>
            <person name="Lefebvre S.C."/>
            <person name="Maumus F."/>
            <person name="Mayer C."/>
            <person name="Miller J."/>
            <person name="Monier A."/>
            <person name="Salamov A."/>
            <person name="Young J."/>
            <person name="Aguilar M."/>
            <person name="Claverie J.M."/>
            <person name="Frickenhaus S."/>
            <person name="Gonzalez K."/>
            <person name="Herman E.K."/>
            <person name="Lin Y.C."/>
            <person name="Napier J."/>
            <person name="Ogata H."/>
            <person name="Sarno A.F."/>
            <person name="Shmutz J."/>
            <person name="Schroeder D."/>
            <person name="de Vargas C."/>
            <person name="Verret F."/>
            <person name="von Dassow P."/>
            <person name="Valentin K."/>
            <person name="Van de Peer Y."/>
            <person name="Wheeler G."/>
            <person name="Dacks J.B."/>
            <person name="Delwiche C.F."/>
            <person name="Dyhrman S.T."/>
            <person name="Glockner G."/>
            <person name="John U."/>
            <person name="Richards T."/>
            <person name="Worden A.Z."/>
            <person name="Zhang X."/>
            <person name="Grigoriev I.V."/>
            <person name="Allen A.E."/>
            <person name="Bidle K."/>
            <person name="Borodovsky M."/>
            <person name="Bowler C."/>
            <person name="Brownlee C."/>
            <person name="Cock J.M."/>
            <person name="Elias M."/>
            <person name="Gladyshev V.N."/>
            <person name="Groth M."/>
            <person name="Guda C."/>
            <person name="Hadaegh A."/>
            <person name="Iglesias-Rodriguez M.D."/>
            <person name="Jenkins J."/>
            <person name="Jones B.M."/>
            <person name="Lawson T."/>
            <person name="Leese F."/>
            <person name="Lindquist E."/>
            <person name="Lobanov A."/>
            <person name="Lomsadze A."/>
            <person name="Malik S.B."/>
            <person name="Marsh M.E."/>
            <person name="Mackinder L."/>
            <person name="Mock T."/>
            <person name="Mueller-Roeber B."/>
            <person name="Pagarete A."/>
            <person name="Parker M."/>
            <person name="Probert I."/>
            <person name="Quesneville H."/>
            <person name="Raines C."/>
            <person name="Rensing S.A."/>
            <person name="Riano-Pachon D.M."/>
            <person name="Richier S."/>
            <person name="Rokitta S."/>
            <person name="Shiraiwa Y."/>
            <person name="Soanes D.M."/>
            <person name="van der Giezen M."/>
            <person name="Wahlund T.M."/>
            <person name="Williams B."/>
            <person name="Wilson W."/>
            <person name="Wolfe G."/>
            <person name="Wurch L.L."/>
        </authorList>
    </citation>
    <scope>NUCLEOTIDE SEQUENCE</scope>
</reference>
<dbReference type="EnsemblProtists" id="EOD35803">
    <property type="protein sequence ID" value="EOD35803"/>
    <property type="gene ID" value="EMIHUDRAFT_252544"/>
</dbReference>
<feature type="region of interest" description="Disordered" evidence="10">
    <location>
        <begin position="1"/>
        <end position="66"/>
    </location>
</feature>
<comment type="subcellular location">
    <subcellularLocation>
        <location evidence="1">Cytoplasm</location>
        <location evidence="1">Cytoskeleton</location>
        <location evidence="1">Flagellum axoneme</location>
    </subcellularLocation>
</comment>
<reference evidence="11" key="2">
    <citation type="submission" date="2024-10" db="UniProtKB">
        <authorList>
            <consortium name="EnsemblProtists"/>
        </authorList>
    </citation>
    <scope>IDENTIFICATION</scope>
</reference>
<dbReference type="HOGENOM" id="CLU_036980_0_1_1"/>
<keyword evidence="5" id="KW-0282">Flagellum</keyword>
<dbReference type="KEGG" id="ehx:EMIHUDRAFT_252544"/>
<evidence type="ECO:0000313" key="12">
    <source>
        <dbReference type="Proteomes" id="UP000013827"/>
    </source>
</evidence>
<evidence type="ECO:0000256" key="1">
    <source>
        <dbReference type="ARBA" id="ARBA00004611"/>
    </source>
</evidence>
<keyword evidence="8" id="KW-0966">Cell projection</keyword>
<dbReference type="PANTHER" id="PTHR21648:SF0">
    <property type="entry name" value="RADIAL SPOKE HEAD PROTEIN 3 HOMOLOG"/>
    <property type="match status" value="1"/>
</dbReference>
<evidence type="ECO:0000313" key="11">
    <source>
        <dbReference type="EnsemblProtists" id="EOD35803"/>
    </source>
</evidence>
<dbReference type="RefSeq" id="XP_005788232.1">
    <property type="nucleotide sequence ID" value="XM_005788175.1"/>
</dbReference>
<sequence>MRVADCMSPVVRGSTYAAQVGPGTKEFDQTASQAKAKPKDVRKRQKPAADRSAPPPVDGRKHIELQTEQYLEELTDRPPEAEAEVQTDAFVELLPQPLFIPVKSGVDAGTQVEDGELFDFDVEPLLEVIVGKTIEQAMMEVMEEEELASMRAHQKHFEQIRNAELAEAQEAERRRQEEKEARIAQEKQRLEREKAVSAKSAVTQSLTESGFFYDPLEAEVREQFVPWLLDAMDDCARVARAIADDLITAASSRELERSAEVARLGV</sequence>
<evidence type="ECO:0000256" key="6">
    <source>
        <dbReference type="ARBA" id="ARBA00023069"/>
    </source>
</evidence>
<organism evidence="11 12">
    <name type="scientific">Emiliania huxleyi (strain CCMP1516)</name>
    <dbReference type="NCBI Taxonomy" id="280463"/>
    <lineage>
        <taxon>Eukaryota</taxon>
        <taxon>Haptista</taxon>
        <taxon>Haptophyta</taxon>
        <taxon>Prymnesiophyceae</taxon>
        <taxon>Isochrysidales</taxon>
        <taxon>Noelaerhabdaceae</taxon>
        <taxon>Emiliania</taxon>
    </lineage>
</organism>
<dbReference type="Proteomes" id="UP000013827">
    <property type="component" value="Unassembled WGS sequence"/>
</dbReference>
<dbReference type="GeneID" id="17281076"/>
<evidence type="ECO:0000256" key="7">
    <source>
        <dbReference type="ARBA" id="ARBA00023212"/>
    </source>
</evidence>
<keyword evidence="6" id="KW-0969">Cilium</keyword>
<dbReference type="OMA" id="EKVFLPW"/>
<evidence type="ECO:0000256" key="10">
    <source>
        <dbReference type="SAM" id="MobiDB-lite"/>
    </source>
</evidence>
<accession>A0A0D3KJ68</accession>
<keyword evidence="3" id="KW-0963">Cytoplasm</keyword>
<dbReference type="PaxDb" id="2903-EOD35803"/>
<evidence type="ECO:0000256" key="5">
    <source>
        <dbReference type="ARBA" id="ARBA00022846"/>
    </source>
</evidence>